<dbReference type="STRING" id="990285.RGCCGE502_21340"/>
<evidence type="ECO:0000313" key="2">
    <source>
        <dbReference type="Proteomes" id="UP000014411"/>
    </source>
</evidence>
<dbReference type="HOGENOM" id="CLU_1843514_0_0_5"/>
<reference evidence="1 2" key="1">
    <citation type="journal article" date="2012" name="J. Bacteriol.">
        <title>Genome sequence of Rhizobium grahamii CCGE502, a broad-host-range symbiont with low nodulation competitiveness in Phaseolus vulgaris.</title>
        <authorList>
            <person name="Althabegoiti M.J."/>
            <person name="Lozano L."/>
            <person name="Torres-Tejerizo G."/>
            <person name="Ormeno-Orrillo E."/>
            <person name="Rogel M.A."/>
            <person name="Gonzalez V."/>
            <person name="Martinez-Romero E."/>
        </authorList>
    </citation>
    <scope>NUCLEOTIDE SEQUENCE [LARGE SCALE GENOMIC DNA]</scope>
    <source>
        <strain evidence="1 2">CCGE 502</strain>
    </source>
</reference>
<dbReference type="RefSeq" id="WP_016556226.1">
    <property type="nucleotide sequence ID" value="NZ_AEYE02000027.1"/>
</dbReference>
<dbReference type="AlphaFoldDB" id="S3HBV0"/>
<name>S3HBV0_9HYPH</name>
<protein>
    <submittedName>
        <fullName evidence="1">Uncharacterized protein</fullName>
    </submittedName>
</protein>
<sequence length="139" mass="15289">MRAHDYSPDVCYERPELVPFDPAISLIERVYMVIAPSVAVVIPSSVKPPMLSVVASTLDQRDAGDYQVARLVKSTLFSSQRRPAVPSKLENMVAIPSPCRTEIRIEAAAGHRTDSHVVTGIPRCSLIVFPQMNVIFSVI</sequence>
<comment type="caution">
    <text evidence="1">The sequence shown here is derived from an EMBL/GenBank/DDBJ whole genome shotgun (WGS) entry which is preliminary data.</text>
</comment>
<gene>
    <name evidence="1" type="ORF">RGCCGE502_21340</name>
</gene>
<proteinExistence type="predicted"/>
<dbReference type="Proteomes" id="UP000014411">
    <property type="component" value="Unassembled WGS sequence"/>
</dbReference>
<evidence type="ECO:0000313" key="1">
    <source>
        <dbReference type="EMBL" id="EPE96167.1"/>
    </source>
</evidence>
<organism evidence="1 2">
    <name type="scientific">Rhizobium grahamii CCGE 502</name>
    <dbReference type="NCBI Taxonomy" id="990285"/>
    <lineage>
        <taxon>Bacteria</taxon>
        <taxon>Pseudomonadati</taxon>
        <taxon>Pseudomonadota</taxon>
        <taxon>Alphaproteobacteria</taxon>
        <taxon>Hyphomicrobiales</taxon>
        <taxon>Rhizobiaceae</taxon>
        <taxon>Rhizobium/Agrobacterium group</taxon>
        <taxon>Rhizobium</taxon>
    </lineage>
</organism>
<accession>S3HBV0</accession>
<dbReference type="EMBL" id="AEYE02000027">
    <property type="protein sequence ID" value="EPE96167.1"/>
    <property type="molecule type" value="Genomic_DNA"/>
</dbReference>
<keyword evidence="2" id="KW-1185">Reference proteome</keyword>